<feature type="domain" description="Carboxyltransferase" evidence="4">
    <location>
        <begin position="24"/>
        <end position="300"/>
    </location>
</feature>
<dbReference type="OrthoDB" id="9768696at2"/>
<evidence type="ECO:0000313" key="6">
    <source>
        <dbReference type="Proteomes" id="UP000078070"/>
    </source>
</evidence>
<dbReference type="InterPro" id="IPR029000">
    <property type="entry name" value="Cyclophilin-like_dom_sf"/>
</dbReference>
<dbReference type="EMBL" id="CP015839">
    <property type="protein sequence ID" value="ANG63749.1"/>
    <property type="molecule type" value="Genomic_DNA"/>
</dbReference>
<organism evidence="5 6">
    <name type="scientific">Marinobacterium aestuarii</name>
    <dbReference type="NCBI Taxonomy" id="1821621"/>
    <lineage>
        <taxon>Bacteria</taxon>
        <taxon>Pseudomonadati</taxon>
        <taxon>Pseudomonadota</taxon>
        <taxon>Gammaproteobacteria</taxon>
        <taxon>Oceanospirillales</taxon>
        <taxon>Oceanospirillaceae</taxon>
        <taxon>Marinobacterium</taxon>
    </lineage>
</organism>
<evidence type="ECO:0000256" key="2">
    <source>
        <dbReference type="ARBA" id="ARBA00022801"/>
    </source>
</evidence>
<dbReference type="AlphaFoldDB" id="A0A1A9F1X2"/>
<gene>
    <name evidence="5" type="ORF">A8C75_15550</name>
</gene>
<reference evidence="6" key="1">
    <citation type="submission" date="2016-05" db="EMBL/GenBank/DDBJ databases">
        <authorList>
            <person name="Baek K."/>
            <person name="Yang S.-J."/>
        </authorList>
    </citation>
    <scope>NUCLEOTIDE SEQUENCE [LARGE SCALE GENOMIC DNA]</scope>
    <source>
        <strain evidence="6">ST58-10</strain>
    </source>
</reference>
<dbReference type="Proteomes" id="UP000078070">
    <property type="component" value="Chromosome"/>
</dbReference>
<keyword evidence="1" id="KW-0547">Nucleotide-binding</keyword>
<dbReference type="InterPro" id="IPR052708">
    <property type="entry name" value="PxpC"/>
</dbReference>
<evidence type="ECO:0000256" key="1">
    <source>
        <dbReference type="ARBA" id="ARBA00022741"/>
    </source>
</evidence>
<evidence type="ECO:0000313" key="5">
    <source>
        <dbReference type="EMBL" id="ANG63749.1"/>
    </source>
</evidence>
<dbReference type="KEGG" id="mars:A8C75_15550"/>
<proteinExistence type="predicted"/>
<dbReference type="Pfam" id="PF02626">
    <property type="entry name" value="CT_A_B"/>
    <property type="match status" value="1"/>
</dbReference>
<protein>
    <submittedName>
        <fullName evidence="5">Allophanate hydrolase</fullName>
    </submittedName>
</protein>
<dbReference type="PANTHER" id="PTHR43309:SF4">
    <property type="entry name" value="CARBOXYLTRANSFERASE DOMAIN-CONTAINING PROTEIN"/>
    <property type="match status" value="1"/>
</dbReference>
<keyword evidence="6" id="KW-1185">Reference proteome</keyword>
<keyword evidence="3" id="KW-0067">ATP-binding</keyword>
<dbReference type="SUPFAM" id="SSF50891">
    <property type="entry name" value="Cyclophilin-like"/>
    <property type="match status" value="1"/>
</dbReference>
<accession>A0A1A9F1X2</accession>
<dbReference type="Gene3D" id="2.40.100.10">
    <property type="entry name" value="Cyclophilin-like"/>
    <property type="match status" value="1"/>
</dbReference>
<dbReference type="PANTHER" id="PTHR43309">
    <property type="entry name" value="5-OXOPROLINASE SUBUNIT C"/>
    <property type="match status" value="1"/>
</dbReference>
<dbReference type="SMART" id="SM00797">
    <property type="entry name" value="AHS2"/>
    <property type="match status" value="1"/>
</dbReference>
<dbReference type="GO" id="GO:0005524">
    <property type="term" value="F:ATP binding"/>
    <property type="evidence" value="ECO:0007669"/>
    <property type="project" value="UniProtKB-KW"/>
</dbReference>
<dbReference type="NCBIfam" id="TIGR00724">
    <property type="entry name" value="urea_amlyse_rel"/>
    <property type="match status" value="1"/>
</dbReference>
<dbReference type="STRING" id="1821621.A8C75_15550"/>
<reference evidence="5 6" key="2">
    <citation type="journal article" date="2018" name="Int. J. Syst. Evol. Microbiol.">
        <title>Marinobacterium aestuarii sp. nov., a benzene-degrading marine bacterium isolated from estuary sediment.</title>
        <authorList>
            <person name="Bae S.S."/>
            <person name="Jung J."/>
            <person name="Chung D."/>
            <person name="Baek K."/>
        </authorList>
    </citation>
    <scope>NUCLEOTIDE SEQUENCE [LARGE SCALE GENOMIC DNA]</scope>
    <source>
        <strain evidence="5 6">ST58-10</strain>
    </source>
</reference>
<dbReference type="GO" id="GO:0016787">
    <property type="term" value="F:hydrolase activity"/>
    <property type="evidence" value="ECO:0007669"/>
    <property type="project" value="UniProtKB-KW"/>
</dbReference>
<dbReference type="InterPro" id="IPR003778">
    <property type="entry name" value="CT_A_B"/>
</dbReference>
<keyword evidence="2 5" id="KW-0378">Hydrolase</keyword>
<evidence type="ECO:0000256" key="3">
    <source>
        <dbReference type="ARBA" id="ARBA00022840"/>
    </source>
</evidence>
<evidence type="ECO:0000259" key="4">
    <source>
        <dbReference type="SMART" id="SM00797"/>
    </source>
</evidence>
<name>A0A1A9F1X2_9GAMM</name>
<dbReference type="RefSeq" id="WP_067384378.1">
    <property type="nucleotide sequence ID" value="NZ_CP015839.1"/>
</dbReference>
<sequence>MAFEVIKPGFLTLLQDYGRYGMQHLGMASGGPLDEHAFLWANRLLENHYNCAALEITLGPVRLRALQPTQIAITGADFAARINQQPIEPWGSYWLEAGDELSFAAARSGMRAYLAVGGGFEAQLQHGSCATVMREGCGGLQGDGRRLEAGDRLEYRSAPRKRPRQVPPRYVPDYSAPLCLRLLPCYQYDQFDAAQVRRFFSSDYQVSPHSDRMGYRLSGPAIHSRLDGIISEGIAYGAVQVPGDGQPIVLLRDRQTIGGYPKIGSVATLDAAQLAQRGPGAVIRFTPGDAWEVETERLAFNRFFCIGTPGR</sequence>